<evidence type="ECO:0000313" key="3">
    <source>
        <dbReference type="EMBL" id="QJA81241.1"/>
    </source>
</evidence>
<keyword evidence="2" id="KW-0472">Membrane</keyword>
<feature type="compositionally biased region" description="Basic and acidic residues" evidence="1">
    <location>
        <begin position="179"/>
        <end position="193"/>
    </location>
</feature>
<keyword evidence="2" id="KW-0812">Transmembrane</keyword>
<evidence type="ECO:0000256" key="1">
    <source>
        <dbReference type="SAM" id="MobiDB-lite"/>
    </source>
</evidence>
<gene>
    <name evidence="3" type="ORF">MM415A00564_0014</name>
</gene>
<reference evidence="3" key="1">
    <citation type="submission" date="2020-03" db="EMBL/GenBank/DDBJ databases">
        <title>The deep terrestrial virosphere.</title>
        <authorList>
            <person name="Holmfeldt K."/>
            <person name="Nilsson E."/>
            <person name="Simone D."/>
            <person name="Lopez-Fernandez M."/>
            <person name="Wu X."/>
            <person name="de Brujin I."/>
            <person name="Lundin D."/>
            <person name="Andersson A."/>
            <person name="Bertilsson S."/>
            <person name="Dopson M."/>
        </authorList>
    </citation>
    <scope>NUCLEOTIDE SEQUENCE</scope>
    <source>
        <strain evidence="3">MM415A00564</strain>
    </source>
</reference>
<keyword evidence="2" id="KW-1133">Transmembrane helix</keyword>
<proteinExistence type="predicted"/>
<dbReference type="EMBL" id="MT142452">
    <property type="protein sequence ID" value="QJA81241.1"/>
    <property type="molecule type" value="Genomic_DNA"/>
</dbReference>
<dbReference type="AlphaFoldDB" id="A0A6M3KHW4"/>
<name>A0A6M3KHW4_9ZZZZ</name>
<evidence type="ECO:0000256" key="2">
    <source>
        <dbReference type="SAM" id="Phobius"/>
    </source>
</evidence>
<accession>A0A6M3KHW4</accession>
<protein>
    <submittedName>
        <fullName evidence="3">Uncharacterized protein</fullName>
    </submittedName>
</protein>
<feature type="transmembrane region" description="Helical" evidence="2">
    <location>
        <begin position="130"/>
        <end position="149"/>
    </location>
</feature>
<sequence length="218" mass="24760">MCSRARRMAALVVMLLLPCVASCMSWTPTSRARWRSMDCVSRRLQFIIDESDGDVKLCAQWALFHVLPIRDQHGGEFEEDRQIELGSEDELTLIAAQHGRSGDAAHLRDLMSSVGYHTGGAFWRALKRLWWTYLPWAIIVGILYCLVLRRGSESSGKDRALNAMFRRVEELIADSDRRASEFNDPDINREYQKQKAKGLVTPSRQAPPDTAQPPRTAN</sequence>
<feature type="region of interest" description="Disordered" evidence="1">
    <location>
        <begin position="179"/>
        <end position="218"/>
    </location>
</feature>
<organism evidence="3">
    <name type="scientific">viral metagenome</name>
    <dbReference type="NCBI Taxonomy" id="1070528"/>
    <lineage>
        <taxon>unclassified sequences</taxon>
        <taxon>metagenomes</taxon>
        <taxon>organismal metagenomes</taxon>
    </lineage>
</organism>